<gene>
    <name evidence="2" type="ORF">O3P69_009628</name>
</gene>
<proteinExistence type="predicted"/>
<accession>A0AAW0SVK9</accession>
<evidence type="ECO:0000313" key="3">
    <source>
        <dbReference type="Proteomes" id="UP001487740"/>
    </source>
</evidence>
<organism evidence="2 3">
    <name type="scientific">Scylla paramamosain</name>
    <name type="common">Mud crab</name>
    <dbReference type="NCBI Taxonomy" id="85552"/>
    <lineage>
        <taxon>Eukaryota</taxon>
        <taxon>Metazoa</taxon>
        <taxon>Ecdysozoa</taxon>
        <taxon>Arthropoda</taxon>
        <taxon>Crustacea</taxon>
        <taxon>Multicrustacea</taxon>
        <taxon>Malacostraca</taxon>
        <taxon>Eumalacostraca</taxon>
        <taxon>Eucarida</taxon>
        <taxon>Decapoda</taxon>
        <taxon>Pleocyemata</taxon>
        <taxon>Brachyura</taxon>
        <taxon>Eubrachyura</taxon>
        <taxon>Portunoidea</taxon>
        <taxon>Portunidae</taxon>
        <taxon>Portuninae</taxon>
        <taxon>Scylla</taxon>
    </lineage>
</organism>
<dbReference type="EMBL" id="JARAKH010000044">
    <property type="protein sequence ID" value="KAK8379004.1"/>
    <property type="molecule type" value="Genomic_DNA"/>
</dbReference>
<comment type="caution">
    <text evidence="2">The sequence shown here is derived from an EMBL/GenBank/DDBJ whole genome shotgun (WGS) entry which is preliminary data.</text>
</comment>
<feature type="region of interest" description="Disordered" evidence="1">
    <location>
        <begin position="148"/>
        <end position="179"/>
    </location>
</feature>
<dbReference type="Proteomes" id="UP001487740">
    <property type="component" value="Unassembled WGS sequence"/>
</dbReference>
<protein>
    <submittedName>
        <fullName evidence="2">Uncharacterized protein</fullName>
    </submittedName>
</protein>
<evidence type="ECO:0000313" key="2">
    <source>
        <dbReference type="EMBL" id="KAK8379004.1"/>
    </source>
</evidence>
<dbReference type="AlphaFoldDB" id="A0AAW0SVK9"/>
<name>A0AAW0SVK9_SCYPA</name>
<sequence>MTPWARLDGSSEWQSAAGIDLGQRQAGNQRASQPSRLPACYHASKSINQTGNQPGGQLREARGGVFSVAPSQTISTQMNTQRFIPRAQGDPVPLSPCTASARTLHSARFTLAASFCTPHTGRLTVYASHWPPHCIRLTLHASHWPPQRKSAGVTCPREGRSEGRVSGGIQVGRNEGEADRGDPLTRFCVVDLCVEVSWVLPASIVARLLKYVVPQQAPLQVQRVLWSAGRPP</sequence>
<reference evidence="2 3" key="1">
    <citation type="submission" date="2023-03" db="EMBL/GenBank/DDBJ databases">
        <title>High-quality genome of Scylla paramamosain provides insights in environmental adaptation.</title>
        <authorList>
            <person name="Zhang L."/>
        </authorList>
    </citation>
    <scope>NUCLEOTIDE SEQUENCE [LARGE SCALE GENOMIC DNA]</scope>
    <source>
        <strain evidence="2">LZ_2023a</strain>
        <tissue evidence="2">Muscle</tissue>
    </source>
</reference>
<evidence type="ECO:0000256" key="1">
    <source>
        <dbReference type="SAM" id="MobiDB-lite"/>
    </source>
</evidence>
<keyword evidence="3" id="KW-1185">Reference proteome</keyword>